<feature type="region of interest" description="Disordered" evidence="1">
    <location>
        <begin position="1"/>
        <end position="30"/>
    </location>
</feature>
<proteinExistence type="predicted"/>
<reference evidence="2" key="1">
    <citation type="submission" date="2020-05" db="EMBL/GenBank/DDBJ databases">
        <authorList>
            <person name="Chiriac C."/>
            <person name="Salcher M."/>
            <person name="Ghai R."/>
            <person name="Kavagutti S V."/>
        </authorList>
    </citation>
    <scope>NUCLEOTIDE SEQUENCE</scope>
</reference>
<name>A0A6J5YVI8_9ZZZZ</name>
<feature type="compositionally biased region" description="Basic and acidic residues" evidence="1">
    <location>
        <begin position="1"/>
        <end position="15"/>
    </location>
</feature>
<organism evidence="2">
    <name type="scientific">freshwater metagenome</name>
    <dbReference type="NCBI Taxonomy" id="449393"/>
    <lineage>
        <taxon>unclassified sequences</taxon>
        <taxon>metagenomes</taxon>
        <taxon>ecological metagenomes</taxon>
    </lineage>
</organism>
<sequence>MRPTRRDRVADDKHTGPGQPGGAGRWGEPTPFAEAVENMLQLRREWDARPEVVQKKAEDAAATERQRLAKLQAKGKDSGLIGPPDPRKGRVPMTR</sequence>
<dbReference type="AlphaFoldDB" id="A0A6J5YVI8"/>
<gene>
    <name evidence="2" type="ORF">UFOPK3547_00058</name>
</gene>
<protein>
    <submittedName>
        <fullName evidence="2">Unannotated protein</fullName>
    </submittedName>
</protein>
<dbReference type="EMBL" id="CAESAN010000003">
    <property type="protein sequence ID" value="CAB4334311.1"/>
    <property type="molecule type" value="Genomic_DNA"/>
</dbReference>
<evidence type="ECO:0000313" key="2">
    <source>
        <dbReference type="EMBL" id="CAB4334311.1"/>
    </source>
</evidence>
<evidence type="ECO:0000256" key="1">
    <source>
        <dbReference type="SAM" id="MobiDB-lite"/>
    </source>
</evidence>
<feature type="region of interest" description="Disordered" evidence="1">
    <location>
        <begin position="71"/>
        <end position="95"/>
    </location>
</feature>
<accession>A0A6J5YVI8</accession>